<dbReference type="VEuPathDB" id="TrichDB:TRFO_12085"/>
<dbReference type="RefSeq" id="XP_068346203.1">
    <property type="nucleotide sequence ID" value="XM_068496415.1"/>
</dbReference>
<evidence type="ECO:0000313" key="1">
    <source>
        <dbReference type="EMBL" id="OHS93066.1"/>
    </source>
</evidence>
<dbReference type="AlphaFoldDB" id="A0A1J4J0X6"/>
<comment type="caution">
    <text evidence="1">The sequence shown here is derived from an EMBL/GenBank/DDBJ whole genome shotgun (WGS) entry which is preliminary data.</text>
</comment>
<organism evidence="1 2">
    <name type="scientific">Tritrichomonas foetus</name>
    <dbReference type="NCBI Taxonomy" id="1144522"/>
    <lineage>
        <taxon>Eukaryota</taxon>
        <taxon>Metamonada</taxon>
        <taxon>Parabasalia</taxon>
        <taxon>Tritrichomonadida</taxon>
        <taxon>Tritrichomonadidae</taxon>
        <taxon>Tritrichomonas</taxon>
    </lineage>
</organism>
<proteinExistence type="predicted"/>
<dbReference type="GeneID" id="94831119"/>
<sequence length="468" mass="54963">MSLSNYKNTLDGSTKQTVYSTILCRENEEGDPNYYEQKMKISFSSLMKNDFNIAIQNIDFLLKYFHLVSLELQNYLIRNGLIMRLLYFSNLDQQDLYTNNILQFIKHILSLNLDIDNDFLDLVFSCLGLFSKFMNNFPASAENMCLLLQCMKSLVNSECVHLYSQEFFNQLSQIFNYSSNLAIQISIFYEDITKYIEINEETQFYLNYLEFLFDNIDDSFSPYLYSSLYNLVYNNHEFFNHNFEWIYSQLTKSILYNDYSQFFAFKTVCKLDSIIPSFLTEPKIFNKVIEILKSYEHDHRIIPVFECLIRFLEIDSSNYLSHYILSNQHQGIIVDLLKHTIESPYNVKIVSSFLFIKSMIASPNFFIKGFLNIELNDIDVKYSLLNEKEAIKAIIEINEVNLTIELLKGLNALCEVCFKNGNIHDFIETLEKSEIIHQIMNTLTCDENELISNATKGLLNRLYPNCED</sequence>
<protein>
    <submittedName>
        <fullName evidence="1">Uncharacterized protein</fullName>
    </submittedName>
</protein>
<keyword evidence="2" id="KW-1185">Reference proteome</keyword>
<name>A0A1J4J0X6_9EUKA</name>
<dbReference type="InterPro" id="IPR016024">
    <property type="entry name" value="ARM-type_fold"/>
</dbReference>
<dbReference type="EMBL" id="MLAK01001437">
    <property type="protein sequence ID" value="OHS93066.1"/>
    <property type="molecule type" value="Genomic_DNA"/>
</dbReference>
<evidence type="ECO:0000313" key="2">
    <source>
        <dbReference type="Proteomes" id="UP000179807"/>
    </source>
</evidence>
<gene>
    <name evidence="1" type="ORF">TRFO_12085</name>
</gene>
<accession>A0A1J4J0X6</accession>
<dbReference type="Proteomes" id="UP000179807">
    <property type="component" value="Unassembled WGS sequence"/>
</dbReference>
<reference evidence="1" key="1">
    <citation type="submission" date="2016-10" db="EMBL/GenBank/DDBJ databases">
        <authorList>
            <person name="Benchimol M."/>
            <person name="Almeida L.G."/>
            <person name="Vasconcelos A.T."/>
            <person name="Perreira-Neves A."/>
            <person name="Rosa I.A."/>
            <person name="Tasca T."/>
            <person name="Bogo M.R."/>
            <person name="de Souza W."/>
        </authorList>
    </citation>
    <scope>NUCLEOTIDE SEQUENCE [LARGE SCALE GENOMIC DNA]</scope>
    <source>
        <strain evidence="1">K</strain>
    </source>
</reference>
<dbReference type="SUPFAM" id="SSF48371">
    <property type="entry name" value="ARM repeat"/>
    <property type="match status" value="1"/>
</dbReference>